<gene>
    <name evidence="1" type="ORF">PILCRDRAFT_1227</name>
</gene>
<reference evidence="1 2" key="1">
    <citation type="submission" date="2014-04" db="EMBL/GenBank/DDBJ databases">
        <authorList>
            <consortium name="DOE Joint Genome Institute"/>
            <person name="Kuo A."/>
            <person name="Tarkka M."/>
            <person name="Buscot F."/>
            <person name="Kohler A."/>
            <person name="Nagy L.G."/>
            <person name="Floudas D."/>
            <person name="Copeland A."/>
            <person name="Barry K.W."/>
            <person name="Cichocki N."/>
            <person name="Veneault-Fourrey C."/>
            <person name="LaButti K."/>
            <person name="Lindquist E.A."/>
            <person name="Lipzen A."/>
            <person name="Lundell T."/>
            <person name="Morin E."/>
            <person name="Murat C."/>
            <person name="Sun H."/>
            <person name="Tunlid A."/>
            <person name="Henrissat B."/>
            <person name="Grigoriev I.V."/>
            <person name="Hibbett D.S."/>
            <person name="Martin F."/>
            <person name="Nordberg H.P."/>
            <person name="Cantor M.N."/>
            <person name="Hua S.X."/>
        </authorList>
    </citation>
    <scope>NUCLEOTIDE SEQUENCE [LARGE SCALE GENOMIC DNA]</scope>
    <source>
        <strain evidence="1 2">F 1598</strain>
    </source>
</reference>
<sequence>MSSLFPDSLSRPYLPPFRTLLVKGSYHPSAPIHLCFSHTRTQPHSKTVFLTPSRSNFKRSLEEYNDDWLTTNSGLGKIAEISSRIEVFYPPSPAHLELFLSMIRTYEHSDGTQYDAKTTLDATPPLIVLHEPSTYFLGANTEGSYTVSSYLSLVAHALASVTFLSAHNDRKESISFALFDSQLDRLKLPVLRSPRISNDPEEDAEQSPRLESMAGLVQKYFEWVAVFDKLDSASDEEGDVQNQRRNRLRLYQTARPHEDGITMWHWVEHDGPERGNSDRRGTVFSWQ</sequence>
<dbReference type="HOGENOM" id="CLU_963325_0_0_1"/>
<reference evidence="2" key="2">
    <citation type="submission" date="2015-01" db="EMBL/GenBank/DDBJ databases">
        <title>Evolutionary Origins and Diversification of the Mycorrhizal Mutualists.</title>
        <authorList>
            <consortium name="DOE Joint Genome Institute"/>
            <consortium name="Mycorrhizal Genomics Consortium"/>
            <person name="Kohler A."/>
            <person name="Kuo A."/>
            <person name="Nagy L.G."/>
            <person name="Floudas D."/>
            <person name="Copeland A."/>
            <person name="Barry K.W."/>
            <person name="Cichocki N."/>
            <person name="Veneault-Fourrey C."/>
            <person name="LaButti K."/>
            <person name="Lindquist E.A."/>
            <person name="Lipzen A."/>
            <person name="Lundell T."/>
            <person name="Morin E."/>
            <person name="Murat C."/>
            <person name="Riley R."/>
            <person name="Ohm R."/>
            <person name="Sun H."/>
            <person name="Tunlid A."/>
            <person name="Henrissat B."/>
            <person name="Grigoriev I.V."/>
            <person name="Hibbett D.S."/>
            <person name="Martin F."/>
        </authorList>
    </citation>
    <scope>NUCLEOTIDE SEQUENCE [LARGE SCALE GENOMIC DNA]</scope>
    <source>
        <strain evidence="2">F 1598</strain>
    </source>
</reference>
<evidence type="ECO:0000313" key="2">
    <source>
        <dbReference type="Proteomes" id="UP000054166"/>
    </source>
</evidence>
<dbReference type="OrthoDB" id="3224367at2759"/>
<name>A0A0C3GK38_PILCF</name>
<keyword evidence="2" id="KW-1185">Reference proteome</keyword>
<organism evidence="1 2">
    <name type="scientific">Piloderma croceum (strain F 1598)</name>
    <dbReference type="NCBI Taxonomy" id="765440"/>
    <lineage>
        <taxon>Eukaryota</taxon>
        <taxon>Fungi</taxon>
        <taxon>Dikarya</taxon>
        <taxon>Basidiomycota</taxon>
        <taxon>Agaricomycotina</taxon>
        <taxon>Agaricomycetes</taxon>
        <taxon>Agaricomycetidae</taxon>
        <taxon>Atheliales</taxon>
        <taxon>Atheliaceae</taxon>
        <taxon>Piloderma</taxon>
    </lineage>
</organism>
<proteinExistence type="predicted"/>
<dbReference type="Proteomes" id="UP000054166">
    <property type="component" value="Unassembled WGS sequence"/>
</dbReference>
<dbReference type="InParanoid" id="A0A0C3GK38"/>
<dbReference type="EMBL" id="KN832972">
    <property type="protein sequence ID" value="KIM91001.1"/>
    <property type="molecule type" value="Genomic_DNA"/>
</dbReference>
<protein>
    <submittedName>
        <fullName evidence="1">Uncharacterized protein</fullName>
    </submittedName>
</protein>
<dbReference type="AlphaFoldDB" id="A0A0C3GK38"/>
<accession>A0A0C3GK38</accession>
<dbReference type="STRING" id="765440.A0A0C3GK38"/>
<evidence type="ECO:0000313" key="1">
    <source>
        <dbReference type="EMBL" id="KIM91001.1"/>
    </source>
</evidence>